<dbReference type="Proteomes" id="UP001163321">
    <property type="component" value="Chromosome 13"/>
</dbReference>
<comment type="caution">
    <text evidence="1">The sequence shown here is derived from an EMBL/GenBank/DDBJ whole genome shotgun (WGS) entry which is preliminary data.</text>
</comment>
<evidence type="ECO:0000313" key="1">
    <source>
        <dbReference type="EMBL" id="KAI9917249.1"/>
    </source>
</evidence>
<sequence length="429" mass="48238">MSSTNQVTRTTIQLYRDCMRLAKHIGGNSKKGQAIKTLVRREFEKGRNETDPEKIEALKANAIRGLSNYLMLANSSKDQQLHDAMNKKSSFQDGGAKQAEYPSLVMNRRALARKAAGAKVVSPQYATSDEAGVDKVTKKLEQQLQSGDYYSALQMYKTLFMRYLKGDHPSADQQNRAVTLALEATLTLIDHNQSTAAIEMANLMLSVFMDYHYPVNDTHKQAIRDITSAFTSKPHFSADLALFLKNAVKWSAVEGARKRGDPELQFVLAQTYRTAGDFTHAMKHFLHAEKPQELAETLFQWSLKGYSSESDLYLTRAVLQLLSLENLRDANKVYDTYVAKCQSAGRPIDLPLFHFTRFLLLTLERDALPLFQMLQEQYAPALARDSSLNKYLGVIGQKFYGLQPPRSGLSSLLDMFSGGMQILAVARRK</sequence>
<gene>
    <name evidence="1" type="ORF">PsorP6_012902</name>
</gene>
<proteinExistence type="predicted"/>
<keyword evidence="2" id="KW-1185">Reference proteome</keyword>
<accession>A0ACC0WER9</accession>
<evidence type="ECO:0000313" key="2">
    <source>
        <dbReference type="Proteomes" id="UP001163321"/>
    </source>
</evidence>
<organism evidence="1 2">
    <name type="scientific">Peronosclerospora sorghi</name>
    <dbReference type="NCBI Taxonomy" id="230839"/>
    <lineage>
        <taxon>Eukaryota</taxon>
        <taxon>Sar</taxon>
        <taxon>Stramenopiles</taxon>
        <taxon>Oomycota</taxon>
        <taxon>Peronosporomycetes</taxon>
        <taxon>Peronosporales</taxon>
        <taxon>Peronosporaceae</taxon>
        <taxon>Peronosclerospora</taxon>
    </lineage>
</organism>
<protein>
    <submittedName>
        <fullName evidence="1">Uncharacterized protein</fullName>
    </submittedName>
</protein>
<name>A0ACC0WER9_9STRA</name>
<reference evidence="1 2" key="1">
    <citation type="journal article" date="2022" name="bioRxiv">
        <title>The genome of the oomycete Peronosclerospora sorghi, a cosmopolitan pathogen of maize and sorghum, is inflated with dispersed pseudogenes.</title>
        <authorList>
            <person name="Fletcher K."/>
            <person name="Martin F."/>
            <person name="Isakeit T."/>
            <person name="Cavanaugh K."/>
            <person name="Magill C."/>
            <person name="Michelmore R."/>
        </authorList>
    </citation>
    <scope>NUCLEOTIDE SEQUENCE [LARGE SCALE GENOMIC DNA]</scope>
    <source>
        <strain evidence="1">P6</strain>
    </source>
</reference>
<dbReference type="EMBL" id="CM047592">
    <property type="protein sequence ID" value="KAI9917249.1"/>
    <property type="molecule type" value="Genomic_DNA"/>
</dbReference>